<evidence type="ECO:0000313" key="1">
    <source>
        <dbReference type="EMBL" id="QCT72971.1"/>
    </source>
</evidence>
<dbReference type="Proteomes" id="UP000218387">
    <property type="component" value="Chromosome"/>
</dbReference>
<reference evidence="1 2" key="1">
    <citation type="submission" date="2018-05" db="EMBL/GenBank/DDBJ databases">
        <title>Genome comparison of Eubacterium sp.</title>
        <authorList>
            <person name="Feng Y."/>
            <person name="Sanchez-Andrea I."/>
            <person name="Stams A.J.M."/>
            <person name="De Vos W.M."/>
        </authorList>
    </citation>
    <scope>NUCLEOTIDE SEQUENCE [LARGE SCALE GENOMIC DNA]</scope>
    <source>
        <strain evidence="1 2">YI</strain>
    </source>
</reference>
<evidence type="ECO:0000313" key="2">
    <source>
        <dbReference type="Proteomes" id="UP000218387"/>
    </source>
</evidence>
<dbReference type="EMBL" id="CP029487">
    <property type="protein sequence ID" value="QCT72971.1"/>
    <property type="molecule type" value="Genomic_DNA"/>
</dbReference>
<dbReference type="KEGG" id="emt:CPZ25_017100"/>
<protein>
    <submittedName>
        <fullName evidence="1">Uncharacterized protein</fullName>
    </submittedName>
</protein>
<dbReference type="AlphaFoldDB" id="A0A4P9CDK9"/>
<name>A0A4P9CDK9_EUBML</name>
<accession>A0A4P9CDK9</accession>
<gene>
    <name evidence="1" type="ORF">CPZ25_017100</name>
</gene>
<proteinExistence type="predicted"/>
<organism evidence="1 2">
    <name type="scientific">Eubacterium maltosivorans</name>
    <dbReference type="NCBI Taxonomy" id="2041044"/>
    <lineage>
        <taxon>Bacteria</taxon>
        <taxon>Bacillati</taxon>
        <taxon>Bacillota</taxon>
        <taxon>Clostridia</taxon>
        <taxon>Eubacteriales</taxon>
        <taxon>Eubacteriaceae</taxon>
        <taxon>Eubacterium</taxon>
    </lineage>
</organism>
<sequence>MKRYVLKMLKKRRSPRLAFYPDKKKSQALRQTARNRATFKGNAGHWRDQTPALLKKIQV</sequence>
<keyword evidence="2" id="KW-1185">Reference proteome</keyword>